<keyword evidence="12" id="KW-0408">Iron</keyword>
<dbReference type="InterPro" id="IPR023616">
    <property type="entry name" value="Cyt_c_oxase-like_su1_dom"/>
</dbReference>
<comment type="cofactor">
    <cofactor evidence="1">
        <name>heme b</name>
        <dbReference type="ChEBI" id="CHEBI:60344"/>
    </cofactor>
</comment>
<dbReference type="PROSITE" id="PS50855">
    <property type="entry name" value="COX1"/>
    <property type="match status" value="1"/>
</dbReference>
<keyword evidence="8" id="KW-0479">Metal-binding</keyword>
<feature type="transmembrane region" description="Helical" evidence="16">
    <location>
        <begin position="20"/>
        <end position="40"/>
    </location>
</feature>
<dbReference type="GO" id="GO:0004129">
    <property type="term" value="F:cytochrome-c oxidase activity"/>
    <property type="evidence" value="ECO:0007669"/>
    <property type="project" value="UniProtKB-EC"/>
</dbReference>
<evidence type="ECO:0000256" key="1">
    <source>
        <dbReference type="ARBA" id="ARBA00001970"/>
    </source>
</evidence>
<keyword evidence="10" id="KW-0249">Electron transport</keyword>
<dbReference type="Pfam" id="PF02433">
    <property type="entry name" value="FixO"/>
    <property type="match status" value="1"/>
</dbReference>
<feature type="transmembrane region" description="Helical" evidence="16">
    <location>
        <begin position="558"/>
        <end position="579"/>
    </location>
</feature>
<evidence type="ECO:0000313" key="19">
    <source>
        <dbReference type="EMBL" id="OIR13552.1"/>
    </source>
</evidence>
<feature type="transmembrane region" description="Helical" evidence="16">
    <location>
        <begin position="492"/>
        <end position="513"/>
    </location>
</feature>
<dbReference type="AlphaFoldDB" id="A0A1J5TBD4"/>
<feature type="transmembrane region" description="Helical" evidence="16">
    <location>
        <begin position="66"/>
        <end position="84"/>
    </location>
</feature>
<comment type="caution">
    <text evidence="19">The sequence shown here is derived from an EMBL/GenBank/DDBJ whole genome shotgun (WGS) entry which is preliminary data.</text>
</comment>
<reference evidence="19" key="1">
    <citation type="submission" date="2016-10" db="EMBL/GenBank/DDBJ databases">
        <title>Sequence of Gallionella enrichment culture.</title>
        <authorList>
            <person name="Poehlein A."/>
            <person name="Muehling M."/>
            <person name="Daniel R."/>
        </authorList>
    </citation>
    <scope>NUCLEOTIDE SEQUENCE</scope>
</reference>
<dbReference type="PANTHER" id="PTHR10422:SF29">
    <property type="entry name" value="CYTOCHROME C OXIDASE SUBUNIT 1 HOMOLOG, BACTEROID"/>
    <property type="match status" value="1"/>
</dbReference>
<dbReference type="NCBIfam" id="NF011055">
    <property type="entry name" value="PRK14487.1"/>
    <property type="match status" value="1"/>
</dbReference>
<feature type="transmembrane region" description="Helical" evidence="16">
    <location>
        <begin position="96"/>
        <end position="118"/>
    </location>
</feature>
<evidence type="ECO:0000259" key="17">
    <source>
        <dbReference type="PROSITE" id="PS50855"/>
    </source>
</evidence>
<dbReference type="GO" id="GO:0020037">
    <property type="term" value="F:heme binding"/>
    <property type="evidence" value="ECO:0007669"/>
    <property type="project" value="InterPro"/>
</dbReference>
<dbReference type="PROSITE" id="PS00077">
    <property type="entry name" value="COX1_CUB"/>
    <property type="match status" value="1"/>
</dbReference>
<organism evidence="19">
    <name type="scientific">mine drainage metagenome</name>
    <dbReference type="NCBI Taxonomy" id="410659"/>
    <lineage>
        <taxon>unclassified sequences</taxon>
        <taxon>metagenomes</taxon>
        <taxon>ecological metagenomes</taxon>
    </lineage>
</organism>
<keyword evidence="14 16" id="KW-0472">Membrane</keyword>
<evidence type="ECO:0000256" key="15">
    <source>
        <dbReference type="ARBA" id="ARBA00047816"/>
    </source>
</evidence>
<dbReference type="InterPro" id="IPR036927">
    <property type="entry name" value="Cyt_c_oxase-like_su1_sf"/>
</dbReference>
<keyword evidence="4" id="KW-0813">Transport</keyword>
<feature type="transmembrane region" description="Helical" evidence="16">
    <location>
        <begin position="309"/>
        <end position="332"/>
    </location>
</feature>
<feature type="transmembrane region" description="Helical" evidence="16">
    <location>
        <begin position="205"/>
        <end position="228"/>
    </location>
</feature>
<feature type="transmembrane region" description="Helical" evidence="16">
    <location>
        <begin position="519"/>
        <end position="537"/>
    </location>
</feature>
<feature type="transmembrane region" description="Helical" evidence="16">
    <location>
        <begin position="277"/>
        <end position="297"/>
    </location>
</feature>
<feature type="transmembrane region" description="Helical" evidence="16">
    <location>
        <begin position="130"/>
        <end position="150"/>
    </location>
</feature>
<feature type="transmembrane region" description="Helical" evidence="16">
    <location>
        <begin position="344"/>
        <end position="369"/>
    </location>
</feature>
<gene>
    <name evidence="19" type="ORF">GALL_53690</name>
</gene>
<evidence type="ECO:0000256" key="4">
    <source>
        <dbReference type="ARBA" id="ARBA00022448"/>
    </source>
</evidence>
<dbReference type="Gene3D" id="1.20.210.10">
    <property type="entry name" value="Cytochrome c oxidase-like, subunit I domain"/>
    <property type="match status" value="1"/>
</dbReference>
<comment type="catalytic activity">
    <reaction evidence="15">
        <text>4 Fe(II)-[cytochrome c] + O2 + 8 H(+)(in) = 4 Fe(III)-[cytochrome c] + 2 H2O + 4 H(+)(out)</text>
        <dbReference type="Rhea" id="RHEA:11436"/>
        <dbReference type="Rhea" id="RHEA-COMP:10350"/>
        <dbReference type="Rhea" id="RHEA-COMP:14399"/>
        <dbReference type="ChEBI" id="CHEBI:15377"/>
        <dbReference type="ChEBI" id="CHEBI:15378"/>
        <dbReference type="ChEBI" id="CHEBI:15379"/>
        <dbReference type="ChEBI" id="CHEBI:29033"/>
        <dbReference type="ChEBI" id="CHEBI:29034"/>
        <dbReference type="EC" id="7.1.1.9"/>
    </reaction>
</comment>
<feature type="transmembrane region" description="Helical" evidence="16">
    <location>
        <begin position="240"/>
        <end position="257"/>
    </location>
</feature>
<feature type="domain" description="Cytochrome c" evidence="18">
    <location>
        <begin position="596"/>
        <end position="759"/>
    </location>
</feature>
<dbReference type="InterPro" id="IPR004677">
    <property type="entry name" value="Cyt_c_oxidase_cbb3_su1"/>
</dbReference>
<evidence type="ECO:0000256" key="8">
    <source>
        <dbReference type="ARBA" id="ARBA00022723"/>
    </source>
</evidence>
<dbReference type="InterPro" id="IPR003468">
    <property type="entry name" value="Cyt_c_oxidase_monohaem-su/FixO"/>
</dbReference>
<evidence type="ECO:0000256" key="11">
    <source>
        <dbReference type="ARBA" id="ARBA00022989"/>
    </source>
</evidence>
<proteinExistence type="predicted"/>
<feature type="domain" description="Cytochrome oxidase subunit I profile" evidence="17">
    <location>
        <begin position="19"/>
        <end position="464"/>
    </location>
</feature>
<protein>
    <submittedName>
        <fullName evidence="19">Uncharacterized protein</fullName>
    </submittedName>
</protein>
<evidence type="ECO:0000256" key="9">
    <source>
        <dbReference type="ARBA" id="ARBA00022967"/>
    </source>
</evidence>
<evidence type="ECO:0000256" key="3">
    <source>
        <dbReference type="ARBA" id="ARBA00004651"/>
    </source>
</evidence>
<dbReference type="Pfam" id="PF00115">
    <property type="entry name" value="COX1"/>
    <property type="match status" value="1"/>
</dbReference>
<dbReference type="NCBIfam" id="TIGR00780">
    <property type="entry name" value="ccoN"/>
    <property type="match status" value="1"/>
</dbReference>
<evidence type="ECO:0000256" key="12">
    <source>
        <dbReference type="ARBA" id="ARBA00023004"/>
    </source>
</evidence>
<dbReference type="GO" id="GO:0009060">
    <property type="term" value="P:aerobic respiration"/>
    <property type="evidence" value="ECO:0007669"/>
    <property type="project" value="InterPro"/>
</dbReference>
<accession>A0A1J5TBD4</accession>
<dbReference type="PROSITE" id="PS51007">
    <property type="entry name" value="CYTC"/>
    <property type="match status" value="1"/>
</dbReference>
<evidence type="ECO:0000259" key="18">
    <source>
        <dbReference type="PROSITE" id="PS51007"/>
    </source>
</evidence>
<dbReference type="InterPro" id="IPR009056">
    <property type="entry name" value="Cyt_c-like_dom"/>
</dbReference>
<dbReference type="SUPFAM" id="SSF46626">
    <property type="entry name" value="Cytochrome c"/>
    <property type="match status" value="1"/>
</dbReference>
<keyword evidence="7 16" id="KW-0812">Transmembrane</keyword>
<name>A0A1J5TBD4_9ZZZZ</name>
<keyword evidence="5" id="KW-1003">Cell membrane</keyword>
<keyword evidence="6" id="KW-0349">Heme</keyword>
<evidence type="ECO:0000256" key="13">
    <source>
        <dbReference type="ARBA" id="ARBA00023008"/>
    </source>
</evidence>
<comment type="cofactor">
    <cofactor evidence="2">
        <name>Cu(2+)</name>
        <dbReference type="ChEBI" id="CHEBI:29036"/>
    </cofactor>
</comment>
<dbReference type="NCBIfam" id="NF011053">
    <property type="entry name" value="PRK14485.1"/>
    <property type="match status" value="1"/>
</dbReference>
<dbReference type="InterPro" id="IPR000883">
    <property type="entry name" value="Cyt_C_Oxase_1"/>
</dbReference>
<feature type="transmembrane region" description="Helical" evidence="16">
    <location>
        <begin position="434"/>
        <end position="454"/>
    </location>
</feature>
<evidence type="ECO:0000256" key="14">
    <source>
        <dbReference type="ARBA" id="ARBA00023136"/>
    </source>
</evidence>
<dbReference type="GO" id="GO:0022904">
    <property type="term" value="P:respiratory electron transport chain"/>
    <property type="evidence" value="ECO:0007669"/>
    <property type="project" value="TreeGrafter"/>
</dbReference>
<comment type="subcellular location">
    <subcellularLocation>
        <location evidence="3">Cell membrane</location>
        <topology evidence="3">Multi-pass membrane protein</topology>
    </subcellularLocation>
</comment>
<feature type="transmembrane region" description="Helical" evidence="16">
    <location>
        <begin position="162"/>
        <end position="185"/>
    </location>
</feature>
<dbReference type="InterPro" id="IPR023615">
    <property type="entry name" value="Cyt_c_Oxase_su1_BS"/>
</dbReference>
<feature type="transmembrane region" description="Helical" evidence="16">
    <location>
        <begin position="381"/>
        <end position="403"/>
    </location>
</feature>
<evidence type="ECO:0000256" key="16">
    <source>
        <dbReference type="SAM" id="Phobius"/>
    </source>
</evidence>
<evidence type="ECO:0000256" key="2">
    <source>
        <dbReference type="ARBA" id="ARBA00001973"/>
    </source>
</evidence>
<evidence type="ECO:0000256" key="6">
    <source>
        <dbReference type="ARBA" id="ARBA00022617"/>
    </source>
</evidence>
<dbReference type="InterPro" id="IPR036909">
    <property type="entry name" value="Cyt_c-like_dom_sf"/>
</dbReference>
<dbReference type="PANTHER" id="PTHR10422">
    <property type="entry name" value="CYTOCHROME C OXIDASE SUBUNIT 1"/>
    <property type="match status" value="1"/>
</dbReference>
<dbReference type="GO" id="GO:0015990">
    <property type="term" value="P:electron transport coupled proton transport"/>
    <property type="evidence" value="ECO:0007669"/>
    <property type="project" value="TreeGrafter"/>
</dbReference>
<dbReference type="GO" id="GO:0005886">
    <property type="term" value="C:plasma membrane"/>
    <property type="evidence" value="ECO:0007669"/>
    <property type="project" value="UniProtKB-SubCell"/>
</dbReference>
<dbReference type="GO" id="GO:0046872">
    <property type="term" value="F:metal ion binding"/>
    <property type="evidence" value="ECO:0007669"/>
    <property type="project" value="UniProtKB-KW"/>
</dbReference>
<evidence type="ECO:0000256" key="7">
    <source>
        <dbReference type="ARBA" id="ARBA00022692"/>
    </source>
</evidence>
<dbReference type="Gene3D" id="1.10.760.10">
    <property type="entry name" value="Cytochrome c-like domain"/>
    <property type="match status" value="1"/>
</dbReference>
<dbReference type="SUPFAM" id="SSF81442">
    <property type="entry name" value="Cytochrome c oxidase subunit I-like"/>
    <property type="match status" value="1"/>
</dbReference>
<keyword evidence="11 16" id="KW-1133">Transmembrane helix</keyword>
<dbReference type="EMBL" id="MLJW01000014">
    <property type="protein sequence ID" value="OIR13552.1"/>
    <property type="molecule type" value="Genomic_DNA"/>
</dbReference>
<sequence length="775" mass="87123">MSASSQKTTIEFNDGIVRMFLLASVIWGAIGMLVGVYIAAELNFWQLNHGIPYITFSRLRPVHTNAVIFALVGNMFFAGIYYTTQRLVKARLASNFLSKLHFWGWQAIILAAAITLPMGLTRGKEYAEMIWPLNIAVTVIWVVFAVNFFWTLKRRREPSLYVAIWFYIATIVTVGMLYIVNHLSIPTSWTHSYPIFGGVQDALVQWWYGHNAVAFVLTTPILGLMYYFVPKAAERPVYSYRLSVIHFWSLVFVYIWAGPHHLLNTALPNWLQTLGMVFSLMLWAPSWGGMLNGLFTLRGAWDRMRADPVLKFFAAALTFYGMATFEGPLLAIKSINALGHYTDWVIGHVHSGTLGWNGFMAAGMFYYLVPRLWNKKLYSNTLANLHFWIGLIGILFYIGAMWASGITEGYMLNATAEHGTVLAYPNFIEVLQTILPLMLFRVIGGVLYLSGWLMMGYNFYRTIRGSQPVNGTIEVPADEPERRSAPIGAISAILNPPVVFSCLAAIFLCAWMFGDAFVSISGLVGAAIILVLAYAHFQTRGKKWGDWYDKLLESAIPFTILTFIAVAAGGAIQIIPTVIMHRASNVEDRIEVPYTPLELAGRDIYIREGCYLCHSQMIRTLVPDVMRYGDYSRLGESIYDHPFQWGSKRNGPDLARIGGKYNDAWHFDHMMDPRRTSPGSIMPPFPWLYTQKTDVAALPSKIHVLRELGVPYAPMTPAQIRQDVETQESQIVAALRSQGRYATPDKEIIALIAYLQKLGKTIIIPPAAHAVAEAK</sequence>
<evidence type="ECO:0000256" key="5">
    <source>
        <dbReference type="ARBA" id="ARBA00022475"/>
    </source>
</evidence>
<dbReference type="NCBIfam" id="TIGR00781">
    <property type="entry name" value="ccoO"/>
    <property type="match status" value="1"/>
</dbReference>
<evidence type="ECO:0000256" key="10">
    <source>
        <dbReference type="ARBA" id="ARBA00022982"/>
    </source>
</evidence>
<keyword evidence="13" id="KW-0186">Copper</keyword>
<keyword evidence="9" id="KW-1278">Translocase</keyword>